<dbReference type="Proteomes" id="UP000754883">
    <property type="component" value="Unassembled WGS sequence"/>
</dbReference>
<keyword evidence="2" id="KW-1185">Reference proteome</keyword>
<evidence type="ECO:0000313" key="1">
    <source>
        <dbReference type="EMBL" id="CAH0005038.1"/>
    </source>
</evidence>
<sequence length="105" mass="11496">MITHNPSIAVLPELQRCQASAVSVARHTSQNFQHSALHETARLLFFSTTSAKHTKAKNLIDRRAKIFESNSPNGSQQAQGAIEVEGHTYDECLDGILSRKPGLGK</sequence>
<reference evidence="1 2" key="2">
    <citation type="submission" date="2021-10" db="EMBL/GenBank/DDBJ databases">
        <authorList>
            <person name="Piombo E."/>
        </authorList>
    </citation>
    <scope>NUCLEOTIDE SEQUENCE [LARGE SCALE GENOMIC DNA]</scope>
</reference>
<name>A0A9N9UZP7_9HYPO</name>
<dbReference type="EMBL" id="CABFNO020001568">
    <property type="protein sequence ID" value="CAH0005038.1"/>
    <property type="molecule type" value="Genomic_DNA"/>
</dbReference>
<accession>A0A9N9UZP7</accession>
<protein>
    <submittedName>
        <fullName evidence="1">Uncharacterized protein</fullName>
    </submittedName>
</protein>
<organism evidence="1 2">
    <name type="scientific">Clonostachys byssicola</name>
    <dbReference type="NCBI Taxonomy" id="160290"/>
    <lineage>
        <taxon>Eukaryota</taxon>
        <taxon>Fungi</taxon>
        <taxon>Dikarya</taxon>
        <taxon>Ascomycota</taxon>
        <taxon>Pezizomycotina</taxon>
        <taxon>Sordariomycetes</taxon>
        <taxon>Hypocreomycetidae</taxon>
        <taxon>Hypocreales</taxon>
        <taxon>Bionectriaceae</taxon>
        <taxon>Clonostachys</taxon>
    </lineage>
</organism>
<proteinExistence type="predicted"/>
<evidence type="ECO:0000313" key="2">
    <source>
        <dbReference type="Proteomes" id="UP000754883"/>
    </source>
</evidence>
<reference evidence="2" key="1">
    <citation type="submission" date="2019-06" db="EMBL/GenBank/DDBJ databases">
        <authorList>
            <person name="Broberg M."/>
        </authorList>
    </citation>
    <scope>NUCLEOTIDE SEQUENCE [LARGE SCALE GENOMIC DNA]</scope>
</reference>
<comment type="caution">
    <text evidence="1">The sequence shown here is derived from an EMBL/GenBank/DDBJ whole genome shotgun (WGS) entry which is preliminary data.</text>
</comment>
<dbReference type="AlphaFoldDB" id="A0A9N9UZP7"/>
<gene>
    <name evidence="1" type="ORF">CBYS24578_00005823</name>
</gene>